<proteinExistence type="predicted"/>
<protein>
    <recommendedName>
        <fullName evidence="4">F-box domain-containing protein</fullName>
    </recommendedName>
</protein>
<name>A0AAV5FKQ2_ELECO</name>
<dbReference type="SUPFAM" id="SSF81383">
    <property type="entry name" value="F-box domain"/>
    <property type="match status" value="1"/>
</dbReference>
<dbReference type="Gene3D" id="1.20.190.20">
    <property type="entry name" value="14-3-3 domain"/>
    <property type="match status" value="1"/>
</dbReference>
<dbReference type="InterPro" id="IPR036047">
    <property type="entry name" value="F-box-like_dom_sf"/>
</dbReference>
<dbReference type="InterPro" id="IPR044997">
    <property type="entry name" value="F-box_plant"/>
</dbReference>
<reference evidence="2" key="2">
    <citation type="submission" date="2021-12" db="EMBL/GenBank/DDBJ databases">
        <title>Resequencing data analysis of finger millet.</title>
        <authorList>
            <person name="Hatakeyama M."/>
            <person name="Aluri S."/>
            <person name="Balachadran M.T."/>
            <person name="Sivarajan S.R."/>
            <person name="Poveda L."/>
            <person name="Shimizu-Inatsugi R."/>
            <person name="Schlapbach R."/>
            <person name="Sreeman S.M."/>
            <person name="Shimizu K.K."/>
        </authorList>
    </citation>
    <scope>NUCLEOTIDE SEQUENCE</scope>
</reference>
<dbReference type="InterPro" id="IPR036815">
    <property type="entry name" value="14-3-3_dom_sf"/>
</dbReference>
<evidence type="ECO:0000313" key="3">
    <source>
        <dbReference type="Proteomes" id="UP001054889"/>
    </source>
</evidence>
<dbReference type="InterPro" id="IPR032675">
    <property type="entry name" value="LRR_dom_sf"/>
</dbReference>
<dbReference type="Gene3D" id="3.80.10.10">
    <property type="entry name" value="Ribonuclease Inhibitor"/>
    <property type="match status" value="1"/>
</dbReference>
<organism evidence="2 3">
    <name type="scientific">Eleusine coracana subsp. coracana</name>
    <dbReference type="NCBI Taxonomy" id="191504"/>
    <lineage>
        <taxon>Eukaryota</taxon>
        <taxon>Viridiplantae</taxon>
        <taxon>Streptophyta</taxon>
        <taxon>Embryophyta</taxon>
        <taxon>Tracheophyta</taxon>
        <taxon>Spermatophyta</taxon>
        <taxon>Magnoliopsida</taxon>
        <taxon>Liliopsida</taxon>
        <taxon>Poales</taxon>
        <taxon>Poaceae</taxon>
        <taxon>PACMAD clade</taxon>
        <taxon>Chloridoideae</taxon>
        <taxon>Cynodonteae</taxon>
        <taxon>Eleusininae</taxon>
        <taxon>Eleusine</taxon>
    </lineage>
</organism>
<dbReference type="Proteomes" id="UP001054889">
    <property type="component" value="Unassembled WGS sequence"/>
</dbReference>
<accession>A0AAV5FKQ2</accession>
<evidence type="ECO:0000256" key="1">
    <source>
        <dbReference type="SAM" id="MobiDB-lite"/>
    </source>
</evidence>
<gene>
    <name evidence="2" type="primary">gb25225</name>
    <name evidence="2" type="ORF">PR202_gb25225</name>
</gene>
<dbReference type="PANTHER" id="PTHR32153">
    <property type="entry name" value="OJ000223_09.16 PROTEIN"/>
    <property type="match status" value="1"/>
</dbReference>
<dbReference type="SUPFAM" id="SSF52047">
    <property type="entry name" value="RNI-like"/>
    <property type="match status" value="1"/>
</dbReference>
<comment type="caution">
    <text evidence="2">The sequence shown here is derived from an EMBL/GenBank/DDBJ whole genome shotgun (WGS) entry which is preliminary data.</text>
</comment>
<dbReference type="EMBL" id="BQKI01000088">
    <property type="protein sequence ID" value="GJN36373.1"/>
    <property type="molecule type" value="Genomic_DNA"/>
</dbReference>
<keyword evidence="3" id="KW-1185">Reference proteome</keyword>
<feature type="region of interest" description="Disordered" evidence="1">
    <location>
        <begin position="787"/>
        <end position="811"/>
    </location>
</feature>
<sequence length="811" mass="91357">MSFFQECHAAFRCLTRLNLENLTFGHTDTHNLLDTCKKLQLLSLKYCDALIHPVTGEVAILTIDAPHSSLLALEITSCSYLVILAKGVDSRTLRRSAVDCHFFVASMMDESLNLMWAAKEYGTGDAFDARMERKKSVDNSLEALKCAGKTAREKLPATSSVRLAFALNASKLYCMLDSGPSAYQLVSEALADAKTELKSKIRSQQTTELMRALKGRLTLLGSVNDGAYRRAHVNQEEQSGWPEGVKLGNKPEHADAELNLSADAELNLSEDVKLAELKLSGDEELAEWDLIEDEDLSSETEEEASDGDRLSALPDDILLEILYRLGCLRWVVQASTLSRRWRRLPLLLPHIGIHISEFHNHKTKDDDYSTAMASYTEAARRLLMDRAIKVKALYLGFYLGDLQSHLLPIGQAIGNAVSKESSKHVEMSLLLLPHDPEEHDDDDEKEEELGGQQRFMAFLDASPGAFRCLTSLRLRSLRFAEPYMMPCILRNCHSLRHLRLDACGGGGVLRVDAPPTSQLVTLNIIWCKFSLVELISVPRLERMYIHIWQCECDSSNSSPPLTLAHVPKLHYVHLASALLSSQEPFPLSSCLLSSSSTMIRNNNNNNNIRLLSTVYLNFRDEMIWVRPEDPNLLRPAFLHLKNLYLHDIAVVFDLNWTLLLVEAAPSLHRLHVKLSRHTCRRDKHIQPDPDPVPGGGATAAMITNQTLIAAGHEAARRSFTHRNLMVLEIHGFEVNDSALIRYTRRVMERAVKLRRIRLLGMDNCTDCEQRHASDQDHIRWMRESAFPRNESDKKLPRASSALLSVHPRYTT</sequence>
<reference evidence="2" key="1">
    <citation type="journal article" date="2018" name="DNA Res.">
        <title>Multiple hybrid de novo genome assembly of finger millet, an orphan allotetraploid crop.</title>
        <authorList>
            <person name="Hatakeyama M."/>
            <person name="Aluri S."/>
            <person name="Balachadran M.T."/>
            <person name="Sivarajan S.R."/>
            <person name="Patrignani A."/>
            <person name="Gruter S."/>
            <person name="Poveda L."/>
            <person name="Shimizu-Inatsugi R."/>
            <person name="Baeten J."/>
            <person name="Francoijs K.J."/>
            <person name="Nataraja K.N."/>
            <person name="Reddy Y.A.N."/>
            <person name="Phadnis S."/>
            <person name="Ravikumar R.L."/>
            <person name="Schlapbach R."/>
            <person name="Sreeman S.M."/>
            <person name="Shimizu K.K."/>
        </authorList>
    </citation>
    <scope>NUCLEOTIDE SEQUENCE</scope>
</reference>
<dbReference type="AlphaFoldDB" id="A0AAV5FKQ2"/>
<evidence type="ECO:0000313" key="2">
    <source>
        <dbReference type="EMBL" id="GJN36373.1"/>
    </source>
</evidence>
<evidence type="ECO:0008006" key="4">
    <source>
        <dbReference type="Google" id="ProtNLM"/>
    </source>
</evidence>
<dbReference type="SUPFAM" id="SSF48445">
    <property type="entry name" value="14-3-3 protein"/>
    <property type="match status" value="1"/>
</dbReference>